<dbReference type="SUPFAM" id="SSF52317">
    <property type="entry name" value="Class I glutamine amidotransferase-like"/>
    <property type="match status" value="1"/>
</dbReference>
<protein>
    <submittedName>
        <fullName evidence="2">Type 1 glutamine amidotransferase</fullName>
    </submittedName>
</protein>
<dbReference type="PANTHER" id="PTHR42695">
    <property type="entry name" value="GLUTAMINE AMIDOTRANSFERASE YLR126C-RELATED"/>
    <property type="match status" value="1"/>
</dbReference>
<evidence type="ECO:0000313" key="3">
    <source>
        <dbReference type="Proteomes" id="UP001152519"/>
    </source>
</evidence>
<comment type="caution">
    <text evidence="2">The sequence shown here is derived from an EMBL/GenBank/DDBJ whole genome shotgun (WGS) entry which is preliminary data.</text>
</comment>
<dbReference type="RefSeq" id="WP_251486141.1">
    <property type="nucleotide sequence ID" value="NZ_CAJSLV010000043.1"/>
</dbReference>
<dbReference type="CDD" id="cd01741">
    <property type="entry name" value="GATase1_1"/>
    <property type="match status" value="1"/>
</dbReference>
<evidence type="ECO:0000259" key="1">
    <source>
        <dbReference type="Pfam" id="PF00117"/>
    </source>
</evidence>
<keyword evidence="2" id="KW-0315">Glutamine amidotransferase</keyword>
<evidence type="ECO:0000313" key="2">
    <source>
        <dbReference type="EMBL" id="CAG6392079.1"/>
    </source>
</evidence>
<dbReference type="PANTHER" id="PTHR42695:SF5">
    <property type="entry name" value="GLUTAMINE AMIDOTRANSFERASE YLR126C-RELATED"/>
    <property type="match status" value="1"/>
</dbReference>
<dbReference type="InterPro" id="IPR029062">
    <property type="entry name" value="Class_I_gatase-like"/>
</dbReference>
<dbReference type="Pfam" id="PF00117">
    <property type="entry name" value="GATase"/>
    <property type="match status" value="1"/>
</dbReference>
<keyword evidence="3" id="KW-1185">Reference proteome</keyword>
<dbReference type="PROSITE" id="PS51273">
    <property type="entry name" value="GATASE_TYPE_1"/>
    <property type="match status" value="1"/>
</dbReference>
<dbReference type="EMBL" id="CAJSLV010000043">
    <property type="protein sequence ID" value="CAG6392079.1"/>
    <property type="molecule type" value="Genomic_DNA"/>
</dbReference>
<reference evidence="2" key="1">
    <citation type="submission" date="2021-05" db="EMBL/GenBank/DDBJ databases">
        <authorList>
            <person name="Arsene-Ploetze F."/>
        </authorList>
    </citation>
    <scope>NUCLEOTIDE SEQUENCE</scope>
    <source>
        <strain evidence="2">DSM 42138</strain>
    </source>
</reference>
<dbReference type="AlphaFoldDB" id="A0A9W4DKX9"/>
<dbReference type="GO" id="GO:0005829">
    <property type="term" value="C:cytosol"/>
    <property type="evidence" value="ECO:0007669"/>
    <property type="project" value="TreeGrafter"/>
</dbReference>
<gene>
    <name evidence="2" type="ORF">SCOCK_150051</name>
</gene>
<dbReference type="Gene3D" id="3.40.50.880">
    <property type="match status" value="1"/>
</dbReference>
<dbReference type="InterPro" id="IPR044992">
    <property type="entry name" value="ChyE-like"/>
</dbReference>
<name>A0A9W4DKX9_9ACTN</name>
<feature type="domain" description="Glutamine amidotransferase" evidence="1">
    <location>
        <begin position="26"/>
        <end position="187"/>
    </location>
</feature>
<dbReference type="Proteomes" id="UP001152519">
    <property type="component" value="Unassembled WGS sequence"/>
</dbReference>
<sequence length="238" mass="25538">MAVGATVLVVQSSAHSGPGRWSGWLAEGGVGMEVVRADAGEELPGRLEHDALVVLGGGYLPDDDERAPWLAGTRALVEQALQRGVPMFGICLGGQMLAQVAGGAVEGAHGEPEFGSTVLTLRHEAADDALFRELPERPTAVENHVDAIVRLPQGAHWLASSERCAYQAFRVGAAAWGVQFHPEVAPESLTRWSAARLERYGADREELHRVALREDLTAAAVWRKVALRFAARVRNGRG</sequence>
<accession>A0A9W4DKX9</accession>
<dbReference type="InterPro" id="IPR017926">
    <property type="entry name" value="GATASE"/>
</dbReference>
<proteinExistence type="predicted"/>
<organism evidence="2 3">
    <name type="scientific">Actinacidiphila cocklensis</name>
    <dbReference type="NCBI Taxonomy" id="887465"/>
    <lineage>
        <taxon>Bacteria</taxon>
        <taxon>Bacillati</taxon>
        <taxon>Actinomycetota</taxon>
        <taxon>Actinomycetes</taxon>
        <taxon>Kitasatosporales</taxon>
        <taxon>Streptomycetaceae</taxon>
        <taxon>Actinacidiphila</taxon>
    </lineage>
</organism>